<protein>
    <submittedName>
        <fullName evidence="1">Uncharacterized protein</fullName>
    </submittedName>
</protein>
<accession>A0A5B7JP54</accession>
<dbReference type="Proteomes" id="UP000324222">
    <property type="component" value="Unassembled WGS sequence"/>
</dbReference>
<evidence type="ECO:0000313" key="1">
    <source>
        <dbReference type="EMBL" id="MPC96106.1"/>
    </source>
</evidence>
<proteinExistence type="predicted"/>
<dbReference type="AlphaFoldDB" id="A0A5B7JP54"/>
<sequence length="70" mass="7831">MTGVSLMCFRTVWQQAADCCPAPRDECYESQCGLQLPALTIENFLLLPTLLPSSSKLSITQRSQTGHEWQ</sequence>
<comment type="caution">
    <text evidence="1">The sequence shown here is derived from an EMBL/GenBank/DDBJ whole genome shotgun (WGS) entry which is preliminary data.</text>
</comment>
<name>A0A5B7JP54_PORTR</name>
<dbReference type="EMBL" id="VSRR010104661">
    <property type="protein sequence ID" value="MPC96106.1"/>
    <property type="molecule type" value="Genomic_DNA"/>
</dbReference>
<evidence type="ECO:0000313" key="2">
    <source>
        <dbReference type="Proteomes" id="UP000324222"/>
    </source>
</evidence>
<gene>
    <name evidence="1" type="ORF">E2C01_091345</name>
</gene>
<organism evidence="1 2">
    <name type="scientific">Portunus trituberculatus</name>
    <name type="common">Swimming crab</name>
    <name type="synonym">Neptunus trituberculatus</name>
    <dbReference type="NCBI Taxonomy" id="210409"/>
    <lineage>
        <taxon>Eukaryota</taxon>
        <taxon>Metazoa</taxon>
        <taxon>Ecdysozoa</taxon>
        <taxon>Arthropoda</taxon>
        <taxon>Crustacea</taxon>
        <taxon>Multicrustacea</taxon>
        <taxon>Malacostraca</taxon>
        <taxon>Eumalacostraca</taxon>
        <taxon>Eucarida</taxon>
        <taxon>Decapoda</taxon>
        <taxon>Pleocyemata</taxon>
        <taxon>Brachyura</taxon>
        <taxon>Eubrachyura</taxon>
        <taxon>Portunoidea</taxon>
        <taxon>Portunidae</taxon>
        <taxon>Portuninae</taxon>
        <taxon>Portunus</taxon>
    </lineage>
</organism>
<reference evidence="1 2" key="1">
    <citation type="submission" date="2019-05" db="EMBL/GenBank/DDBJ databases">
        <title>Another draft genome of Portunus trituberculatus and its Hox gene families provides insights of decapod evolution.</title>
        <authorList>
            <person name="Jeong J.-H."/>
            <person name="Song I."/>
            <person name="Kim S."/>
            <person name="Choi T."/>
            <person name="Kim D."/>
            <person name="Ryu S."/>
            <person name="Kim W."/>
        </authorList>
    </citation>
    <scope>NUCLEOTIDE SEQUENCE [LARGE SCALE GENOMIC DNA]</scope>
    <source>
        <tissue evidence="1">Muscle</tissue>
    </source>
</reference>
<keyword evidence="2" id="KW-1185">Reference proteome</keyword>